<dbReference type="Proteomes" id="UP001059771">
    <property type="component" value="Chromosome"/>
</dbReference>
<dbReference type="HAMAP" id="MF_01401">
    <property type="entry name" value="MsrA"/>
    <property type="match status" value="1"/>
</dbReference>
<dbReference type="NCBIfam" id="TIGR00401">
    <property type="entry name" value="msrA"/>
    <property type="match status" value="1"/>
</dbReference>
<evidence type="ECO:0000256" key="2">
    <source>
        <dbReference type="HAMAP-Rule" id="MF_01401"/>
    </source>
</evidence>
<dbReference type="EMBL" id="CP103305">
    <property type="protein sequence ID" value="UVS67804.1"/>
    <property type="molecule type" value="Genomic_DNA"/>
</dbReference>
<feature type="active site" evidence="2">
    <location>
        <position position="9"/>
    </location>
</feature>
<organism evidence="4">
    <name type="scientific">Nitrososphaera viennensis</name>
    <dbReference type="NCBI Taxonomy" id="1034015"/>
    <lineage>
        <taxon>Archaea</taxon>
        <taxon>Nitrososphaerota</taxon>
        <taxon>Nitrososphaeria</taxon>
        <taxon>Nitrososphaerales</taxon>
        <taxon>Nitrososphaeraceae</taxon>
        <taxon>Nitrososphaera</taxon>
    </lineage>
</organism>
<dbReference type="EC" id="1.8.4.11" evidence="2"/>
<dbReference type="InterPro" id="IPR036509">
    <property type="entry name" value="Met_Sox_Rdtase_MsrA_sf"/>
</dbReference>
<reference evidence="4" key="1">
    <citation type="submission" date="2022-08" db="EMBL/GenBank/DDBJ databases">
        <title>Dynamic responses of ammonia-oxidizing microbial communities induced by reactive oxygen species (ROS) in fluctuating redox aquifers.</title>
        <authorList>
            <person name="Wang P."/>
            <person name="Wang H."/>
        </authorList>
    </citation>
    <scope>NUCLEOTIDE SEQUENCE</scope>
    <source>
        <strain evidence="4">PLX03</strain>
    </source>
</reference>
<sequence>MKATFGMGCFWCSEDIFGRVKGVKSTAVGYMGGKVEHPTYEQVCTDRTGHAEVVQVEYDPAQVSYEELLSVFWANHDPTTPNRQGPDVGTQYRSAVFLPQSRAKGRCRSHKAKAAGLGRVQEKDSDRGIAGVAILEGRRIPPEVLPKVRAKDALTQPLFPKPTR</sequence>
<comment type="catalytic activity">
    <reaction evidence="2">
        <text>L-methionyl-[protein] + [thioredoxin]-disulfide + H2O = L-methionyl-(S)-S-oxide-[protein] + [thioredoxin]-dithiol</text>
        <dbReference type="Rhea" id="RHEA:14217"/>
        <dbReference type="Rhea" id="RHEA-COMP:10698"/>
        <dbReference type="Rhea" id="RHEA-COMP:10700"/>
        <dbReference type="Rhea" id="RHEA-COMP:12313"/>
        <dbReference type="Rhea" id="RHEA-COMP:12315"/>
        <dbReference type="ChEBI" id="CHEBI:15377"/>
        <dbReference type="ChEBI" id="CHEBI:16044"/>
        <dbReference type="ChEBI" id="CHEBI:29950"/>
        <dbReference type="ChEBI" id="CHEBI:44120"/>
        <dbReference type="ChEBI" id="CHEBI:50058"/>
        <dbReference type="EC" id="1.8.4.11"/>
    </reaction>
</comment>
<proteinExistence type="inferred from homology"/>
<dbReference type="GO" id="GO:0008113">
    <property type="term" value="F:peptide-methionine (S)-S-oxide reductase activity"/>
    <property type="evidence" value="ECO:0007669"/>
    <property type="project" value="UniProtKB-UniRule"/>
</dbReference>
<gene>
    <name evidence="2 4" type="primary">msrA</name>
    <name evidence="4" type="ORF">NWT39_07780</name>
</gene>
<dbReference type="PANTHER" id="PTHR43774:SF1">
    <property type="entry name" value="PEPTIDE METHIONINE SULFOXIDE REDUCTASE MSRA 2"/>
    <property type="match status" value="1"/>
</dbReference>
<evidence type="ECO:0000259" key="3">
    <source>
        <dbReference type="Pfam" id="PF01625"/>
    </source>
</evidence>
<dbReference type="PANTHER" id="PTHR43774">
    <property type="entry name" value="PEPTIDE METHIONINE SULFOXIDE REDUCTASE"/>
    <property type="match status" value="1"/>
</dbReference>
<dbReference type="AlphaFoldDB" id="A0A977NKK6"/>
<keyword evidence="1 2" id="KW-0560">Oxidoreductase</keyword>
<dbReference type="InterPro" id="IPR002569">
    <property type="entry name" value="Met_Sox_Rdtase_MsrA_dom"/>
</dbReference>
<comment type="catalytic activity">
    <reaction evidence="2">
        <text>[thioredoxin]-disulfide + L-methionine + H2O = L-methionine (S)-S-oxide + [thioredoxin]-dithiol</text>
        <dbReference type="Rhea" id="RHEA:19993"/>
        <dbReference type="Rhea" id="RHEA-COMP:10698"/>
        <dbReference type="Rhea" id="RHEA-COMP:10700"/>
        <dbReference type="ChEBI" id="CHEBI:15377"/>
        <dbReference type="ChEBI" id="CHEBI:29950"/>
        <dbReference type="ChEBI" id="CHEBI:50058"/>
        <dbReference type="ChEBI" id="CHEBI:57844"/>
        <dbReference type="ChEBI" id="CHEBI:58772"/>
        <dbReference type="EC" id="1.8.4.11"/>
    </reaction>
</comment>
<comment type="similarity">
    <text evidence="2">Belongs to the MsrA Met sulfoxide reductase family.</text>
</comment>
<evidence type="ECO:0000313" key="4">
    <source>
        <dbReference type="EMBL" id="UVS67804.1"/>
    </source>
</evidence>
<dbReference type="Pfam" id="PF01625">
    <property type="entry name" value="PMSR"/>
    <property type="match status" value="1"/>
</dbReference>
<evidence type="ECO:0000256" key="1">
    <source>
        <dbReference type="ARBA" id="ARBA00023002"/>
    </source>
</evidence>
<dbReference type="Gene3D" id="3.30.1060.10">
    <property type="entry name" value="Peptide methionine sulphoxide reductase MsrA"/>
    <property type="match status" value="1"/>
</dbReference>
<comment type="function">
    <text evidence="2">Has an important function as a repair enzyme for proteins that have been inactivated by oxidation. Catalyzes the reversible oxidation-reduction of methionine sulfoxide in proteins to methionine.</text>
</comment>
<protein>
    <recommendedName>
        <fullName evidence="2">Peptide methionine sulfoxide reductase MsrA</fullName>
        <shortName evidence="2">Protein-methionine-S-oxide reductase</shortName>
        <ecNumber evidence="2">1.8.4.11</ecNumber>
    </recommendedName>
    <alternativeName>
        <fullName evidence="2">Peptide-methionine (S)-S-oxide reductase</fullName>
        <shortName evidence="2">Peptide Met(O) reductase</shortName>
    </alternativeName>
</protein>
<accession>A0A977NKK6</accession>
<dbReference type="SUPFAM" id="SSF55068">
    <property type="entry name" value="Peptide methionine sulfoxide reductase"/>
    <property type="match status" value="1"/>
</dbReference>
<feature type="domain" description="Peptide methionine sulphoxide reductase MsrA" evidence="3">
    <location>
        <begin position="2"/>
        <end position="114"/>
    </location>
</feature>
<name>A0A977NKK6_9ARCH</name>